<feature type="domain" description="Nudix hydrolase" evidence="4">
    <location>
        <begin position="14"/>
        <end position="149"/>
    </location>
</feature>
<dbReference type="Pfam" id="PF00293">
    <property type="entry name" value="NUDIX"/>
    <property type="match status" value="1"/>
</dbReference>
<reference evidence="5 6" key="1">
    <citation type="submission" date="2020-04" db="EMBL/GenBank/DDBJ databases">
        <title>Rhodospirillaceae bacterium KN72 isolated from deep sea.</title>
        <authorList>
            <person name="Zhang D.-C."/>
        </authorList>
    </citation>
    <scope>NUCLEOTIDE SEQUENCE [LARGE SCALE GENOMIC DNA]</scope>
    <source>
        <strain evidence="5 6">KN72</strain>
    </source>
</reference>
<evidence type="ECO:0000256" key="3">
    <source>
        <dbReference type="ARBA" id="ARBA00022842"/>
    </source>
</evidence>
<dbReference type="PANTHER" id="PTHR43046">
    <property type="entry name" value="GDP-MANNOSE MANNOSYL HYDROLASE"/>
    <property type="match status" value="1"/>
</dbReference>
<keyword evidence="3" id="KW-0460">Magnesium</keyword>
<keyword evidence="6" id="KW-1185">Reference proteome</keyword>
<name>A0A7Y0HH30_9PROT</name>
<gene>
    <name evidence="5" type="ORF">HH303_17465</name>
</gene>
<organism evidence="5 6">
    <name type="scientific">Pacificispira spongiicola</name>
    <dbReference type="NCBI Taxonomy" id="2729598"/>
    <lineage>
        <taxon>Bacteria</taxon>
        <taxon>Pseudomonadati</taxon>
        <taxon>Pseudomonadota</taxon>
        <taxon>Alphaproteobacteria</taxon>
        <taxon>Rhodospirillales</taxon>
        <taxon>Rhodospirillaceae</taxon>
        <taxon>Pacificispira</taxon>
    </lineage>
</organism>
<keyword evidence="2" id="KW-0378">Hydrolase</keyword>
<evidence type="ECO:0000313" key="6">
    <source>
        <dbReference type="Proteomes" id="UP000539372"/>
    </source>
</evidence>
<accession>A0A7Y0HH30</accession>
<evidence type="ECO:0000256" key="2">
    <source>
        <dbReference type="ARBA" id="ARBA00022801"/>
    </source>
</evidence>
<evidence type="ECO:0000259" key="4">
    <source>
        <dbReference type="PROSITE" id="PS51462"/>
    </source>
</evidence>
<evidence type="ECO:0000256" key="1">
    <source>
        <dbReference type="ARBA" id="ARBA00001946"/>
    </source>
</evidence>
<dbReference type="Proteomes" id="UP000539372">
    <property type="component" value="Unassembled WGS sequence"/>
</dbReference>
<dbReference type="AlphaFoldDB" id="A0A7Y0HH30"/>
<comment type="caution">
    <text evidence="5">The sequence shown here is derived from an EMBL/GenBank/DDBJ whole genome shotgun (WGS) entry which is preliminary data.</text>
</comment>
<dbReference type="PANTHER" id="PTHR43046:SF12">
    <property type="entry name" value="GDP-MANNOSE MANNOSYL HYDROLASE"/>
    <property type="match status" value="1"/>
</dbReference>
<dbReference type="PROSITE" id="PS00893">
    <property type="entry name" value="NUDIX_BOX"/>
    <property type="match status" value="1"/>
</dbReference>
<comment type="cofactor">
    <cofactor evidence="1">
        <name>Mg(2+)</name>
        <dbReference type="ChEBI" id="CHEBI:18420"/>
    </cofactor>
</comment>
<dbReference type="InterPro" id="IPR000086">
    <property type="entry name" value="NUDIX_hydrolase_dom"/>
</dbReference>
<proteinExistence type="predicted"/>
<dbReference type="RefSeq" id="WP_169626646.1">
    <property type="nucleotide sequence ID" value="NZ_JABBNT010000005.1"/>
</dbReference>
<dbReference type="InterPro" id="IPR020084">
    <property type="entry name" value="NUDIX_hydrolase_CS"/>
</dbReference>
<evidence type="ECO:0000313" key="5">
    <source>
        <dbReference type="EMBL" id="NMM46283.1"/>
    </source>
</evidence>
<dbReference type="EMBL" id="JABBNT010000005">
    <property type="protein sequence ID" value="NMM46283.1"/>
    <property type="molecule type" value="Genomic_DNA"/>
</dbReference>
<dbReference type="InterPro" id="IPR015797">
    <property type="entry name" value="NUDIX_hydrolase-like_dom_sf"/>
</dbReference>
<dbReference type="Gene3D" id="3.90.79.10">
    <property type="entry name" value="Nucleoside Triphosphate Pyrophosphohydrolase"/>
    <property type="match status" value="1"/>
</dbReference>
<dbReference type="PROSITE" id="PS51462">
    <property type="entry name" value="NUDIX"/>
    <property type="match status" value="1"/>
</dbReference>
<sequence length="157" mass="17879">MDTVRNFPITGILKPADATAVIIWTPDGRYLMQVRDDIPGIFYPGHYGLFGGAREDGETFEECAIREVREELDLDIRGHLRPFTSCMLGFEPFGYGRVERVFFDCCLPEDALTGLVLTEGQRYELIDGETLLSMKRVTPYDAFALWQHINVRNSPAR</sequence>
<protein>
    <submittedName>
        <fullName evidence="5">NUDIX domain-containing protein</fullName>
    </submittedName>
</protein>
<dbReference type="GO" id="GO:0016787">
    <property type="term" value="F:hydrolase activity"/>
    <property type="evidence" value="ECO:0007669"/>
    <property type="project" value="UniProtKB-KW"/>
</dbReference>
<dbReference type="SUPFAM" id="SSF55811">
    <property type="entry name" value="Nudix"/>
    <property type="match status" value="1"/>
</dbReference>